<gene>
    <name evidence="1" type="ORF">J0911_15215</name>
</gene>
<organism evidence="1 2">
    <name type="scientific">Myceligenerans salitolerans</name>
    <dbReference type="NCBI Taxonomy" id="1230528"/>
    <lineage>
        <taxon>Bacteria</taxon>
        <taxon>Bacillati</taxon>
        <taxon>Actinomycetota</taxon>
        <taxon>Actinomycetes</taxon>
        <taxon>Micrococcales</taxon>
        <taxon>Promicromonosporaceae</taxon>
        <taxon>Myceligenerans</taxon>
    </lineage>
</organism>
<dbReference type="EMBL" id="JAFMPK010000047">
    <property type="protein sequence ID" value="MBO0610381.1"/>
    <property type="molecule type" value="Genomic_DNA"/>
</dbReference>
<dbReference type="InterPro" id="IPR018697">
    <property type="entry name" value="DUF2199"/>
</dbReference>
<name>A0ABS3ICS0_9MICO</name>
<accession>A0ABS3ICS0</accession>
<dbReference type="Proteomes" id="UP000664617">
    <property type="component" value="Unassembled WGS sequence"/>
</dbReference>
<evidence type="ECO:0000313" key="1">
    <source>
        <dbReference type="EMBL" id="MBO0610381.1"/>
    </source>
</evidence>
<protein>
    <submittedName>
        <fullName evidence="1">DUF2199 domain-containing protein</fullName>
    </submittedName>
</protein>
<evidence type="ECO:0000313" key="2">
    <source>
        <dbReference type="Proteomes" id="UP000664617"/>
    </source>
</evidence>
<reference evidence="1 2" key="1">
    <citation type="submission" date="2021-03" db="EMBL/GenBank/DDBJ databases">
        <authorList>
            <person name="Xin L."/>
        </authorList>
    </citation>
    <scope>NUCLEOTIDE SEQUENCE [LARGE SCALE GENOMIC DNA]</scope>
    <source>
        <strain evidence="1 2">XHU 5031</strain>
    </source>
</reference>
<sequence length="174" mass="19234">MTTTSGWACVTCGTAHTGLAMAFGPPAPDPWMSATDAERAAGELNADTCILHTADGTTHHFVRGHIEIPVHDSPDGPFCWSVWVSLSEENMLKQAEHWDSPARADLEPMFAWLSTRLPYEPATAPLPTRLHTREPGVTPWIELDPGLDHPLAREYRHGITMHRVAELNQQLLRG</sequence>
<proteinExistence type="predicted"/>
<comment type="caution">
    <text evidence="1">The sequence shown here is derived from an EMBL/GenBank/DDBJ whole genome shotgun (WGS) entry which is preliminary data.</text>
</comment>
<reference evidence="2" key="2">
    <citation type="submission" date="2023-07" db="EMBL/GenBank/DDBJ databases">
        <title>Myceligenerans salitolerans sp. nov., a halotolerant actinomycete isolated from a salt lake in Xinjiang, China.</title>
        <authorList>
            <person name="Guan T."/>
        </authorList>
    </citation>
    <scope>NUCLEOTIDE SEQUENCE [LARGE SCALE GENOMIC DNA]</scope>
    <source>
        <strain evidence="2">XHU 5031</strain>
    </source>
</reference>
<dbReference type="Pfam" id="PF09965">
    <property type="entry name" value="DUF2199"/>
    <property type="match status" value="1"/>
</dbReference>
<dbReference type="RefSeq" id="WP_207276324.1">
    <property type="nucleotide sequence ID" value="NZ_JAFMPK010000047.1"/>
</dbReference>
<keyword evidence="2" id="KW-1185">Reference proteome</keyword>